<protein>
    <submittedName>
        <fullName evidence="1">DUF4089 domain-containing protein</fullName>
    </submittedName>
</protein>
<dbReference type="Proteomes" id="UP000277007">
    <property type="component" value="Unassembled WGS sequence"/>
</dbReference>
<name>A0A3S0ICT6_9PROT</name>
<dbReference type="EMBL" id="RXMA01000022">
    <property type="protein sequence ID" value="RTR16899.1"/>
    <property type="molecule type" value="Genomic_DNA"/>
</dbReference>
<reference evidence="1 2" key="1">
    <citation type="submission" date="2018-12" db="EMBL/GenBank/DDBJ databases">
        <authorList>
            <person name="Yang Y."/>
        </authorList>
    </citation>
    <scope>NUCLEOTIDE SEQUENCE [LARGE SCALE GENOMIC DNA]</scope>
    <source>
        <strain evidence="1 2">L-25-5w-1</strain>
    </source>
</reference>
<comment type="caution">
    <text evidence="1">The sequence shown here is derived from an EMBL/GenBank/DDBJ whole genome shotgun (WGS) entry which is preliminary data.</text>
</comment>
<proteinExistence type="predicted"/>
<sequence length="74" mass="7851">MTAFDPDRHIDAMAPALGLDIRPEWRVGVAGFLAVAASMARLVEEVVDDGMAEGAPVYCPGEIQPADARRGETP</sequence>
<organism evidence="1 2">
    <name type="scientific">Azospirillum griseum</name>
    <dbReference type="NCBI Taxonomy" id="2496639"/>
    <lineage>
        <taxon>Bacteria</taxon>
        <taxon>Pseudomonadati</taxon>
        <taxon>Pseudomonadota</taxon>
        <taxon>Alphaproteobacteria</taxon>
        <taxon>Rhodospirillales</taxon>
        <taxon>Azospirillaceae</taxon>
        <taxon>Azospirillum</taxon>
    </lineage>
</organism>
<dbReference type="Pfam" id="PF13318">
    <property type="entry name" value="AtzG-like"/>
    <property type="match status" value="1"/>
</dbReference>
<accession>A0A3S0ICT6</accession>
<evidence type="ECO:0000313" key="2">
    <source>
        <dbReference type="Proteomes" id="UP000277007"/>
    </source>
</evidence>
<dbReference type="AlphaFoldDB" id="A0A3S0ICT6"/>
<gene>
    <name evidence="1" type="ORF">EJ903_19470</name>
</gene>
<keyword evidence="2" id="KW-1185">Reference proteome</keyword>
<evidence type="ECO:0000313" key="1">
    <source>
        <dbReference type="EMBL" id="RTR16899.1"/>
    </source>
</evidence>
<dbReference type="OrthoDB" id="8162793at2"/>
<dbReference type="RefSeq" id="WP_126618561.1">
    <property type="nucleotide sequence ID" value="NZ_JBHUCY010000050.1"/>
</dbReference>
<dbReference type="InterPro" id="IPR025148">
    <property type="entry name" value="AtzG-like"/>
</dbReference>